<organism evidence="3 4">
    <name type="scientific">Subdoligranulum variabile DSM 15176</name>
    <dbReference type="NCBI Taxonomy" id="411471"/>
    <lineage>
        <taxon>Bacteria</taxon>
        <taxon>Bacillati</taxon>
        <taxon>Bacillota</taxon>
        <taxon>Clostridia</taxon>
        <taxon>Eubacteriales</taxon>
        <taxon>Oscillospiraceae</taxon>
        <taxon>Subdoligranulum</taxon>
    </lineage>
</organism>
<gene>
    <name evidence="3" type="ORF">SUBVAR_06872</name>
</gene>
<keyword evidence="1" id="KW-0175">Coiled coil</keyword>
<protein>
    <submittedName>
        <fullName evidence="3">Integrase core domain protein</fullName>
    </submittedName>
</protein>
<dbReference type="InterPro" id="IPR012337">
    <property type="entry name" value="RNaseH-like_sf"/>
</dbReference>
<dbReference type="GO" id="GO:0003676">
    <property type="term" value="F:nucleic acid binding"/>
    <property type="evidence" value="ECO:0007669"/>
    <property type="project" value="InterPro"/>
</dbReference>
<keyword evidence="4" id="KW-1185">Reference proteome</keyword>
<dbReference type="NCBIfam" id="NF033516">
    <property type="entry name" value="transpos_IS3"/>
    <property type="match status" value="1"/>
</dbReference>
<dbReference type="SUPFAM" id="SSF53098">
    <property type="entry name" value="Ribonuclease H-like"/>
    <property type="match status" value="1"/>
</dbReference>
<dbReference type="InterPro" id="IPR036397">
    <property type="entry name" value="RNaseH_sf"/>
</dbReference>
<dbReference type="InterPro" id="IPR050900">
    <property type="entry name" value="Transposase_IS3/IS150/IS904"/>
</dbReference>
<dbReference type="GO" id="GO:0015074">
    <property type="term" value="P:DNA integration"/>
    <property type="evidence" value="ECO:0007669"/>
    <property type="project" value="InterPro"/>
</dbReference>
<dbReference type="PANTHER" id="PTHR46889:SF4">
    <property type="entry name" value="TRANSPOSASE INSO FOR INSERTION SEQUENCE ELEMENT IS911B-RELATED"/>
    <property type="match status" value="1"/>
</dbReference>
<reference evidence="3" key="1">
    <citation type="submission" date="2009-12" db="EMBL/GenBank/DDBJ databases">
        <authorList>
            <person name="Weinstock G."/>
            <person name="Sodergren E."/>
            <person name="Clifton S."/>
            <person name="Fulton L."/>
            <person name="Fulton B."/>
            <person name="Courtney L."/>
            <person name="Fronick C."/>
            <person name="Harrison M."/>
            <person name="Strong C."/>
            <person name="Farmer C."/>
            <person name="Delahaunty K."/>
            <person name="Markovic C."/>
            <person name="Hall O."/>
            <person name="Minx P."/>
            <person name="Tomlinson C."/>
            <person name="Mitreva M."/>
            <person name="Nelson J."/>
            <person name="Hou S."/>
            <person name="Wollam A."/>
            <person name="Pepin K.H."/>
            <person name="Johnson M."/>
            <person name="Bhonagiri V."/>
            <person name="Nash W.E."/>
            <person name="Warren W."/>
            <person name="Chinwalla A."/>
            <person name="Mardis E.R."/>
            <person name="Wilson R.K."/>
        </authorList>
    </citation>
    <scope>NUCLEOTIDE SEQUENCE [LARGE SCALE GENOMIC DNA]</scope>
    <source>
        <strain evidence="3">DSM 15176</strain>
    </source>
</reference>
<dbReference type="PANTHER" id="PTHR46889">
    <property type="entry name" value="TRANSPOSASE INSF FOR INSERTION SEQUENCE IS3B-RELATED"/>
    <property type="match status" value="1"/>
</dbReference>
<comment type="caution">
    <text evidence="3">The sequence shown here is derived from an EMBL/GenBank/DDBJ whole genome shotgun (WGS) entry which is preliminary data.</text>
</comment>
<sequence>MSKFYDDAQKWQLYVRHRRGRTLTQLQDETGITDKPLRAWFRAFDAQLSCPDNQDLLRLQEELRALREQHRQTIAELEAVRTIVQQALPEFTRFQAACRWIPVYGPNLTCRLFGIRKSNFYYRTQRRPAKTQNQQRDEVLRPLVEKIYLRSGKRISSEAIRQKLLDQGISISKRKVLSFLQEWKADKGTTSARMSAAAAQRRFCHLNLLDRQFNPEAPNKAWVSDITELHYAGGKLYLCVVLDLFSRKVLAARASCQNDTALVARTFETAFLRRGRPRGLLFHSDQGRQYTSDYFRELLEEFSVRQSFSTPGVPYDNAVMESFFASLKKEEYHRYCYKSIGALLDSVQQYLLFYNRQRPHSRLGYRTPEEMEQLYKTKQAASTLTDRLLPADNL</sequence>
<dbReference type="STRING" id="411471.SUBVAR_06872"/>
<dbReference type="PROSITE" id="PS50994">
    <property type="entry name" value="INTEGRASE"/>
    <property type="match status" value="1"/>
</dbReference>
<evidence type="ECO:0000259" key="2">
    <source>
        <dbReference type="PROSITE" id="PS50994"/>
    </source>
</evidence>
<dbReference type="EMBL" id="ACBY02000054">
    <property type="protein sequence ID" value="EFB74892.1"/>
    <property type="molecule type" value="Genomic_DNA"/>
</dbReference>
<dbReference type="InterPro" id="IPR048020">
    <property type="entry name" value="Transpos_IS3"/>
</dbReference>
<proteinExistence type="predicted"/>
<dbReference type="RefSeq" id="WP_007048223.1">
    <property type="nucleotide sequence ID" value="NZ_GG704770.1"/>
</dbReference>
<dbReference type="Pfam" id="PF13333">
    <property type="entry name" value="rve_2"/>
    <property type="match status" value="1"/>
</dbReference>
<dbReference type="Pfam" id="PF00665">
    <property type="entry name" value="rve"/>
    <property type="match status" value="1"/>
</dbReference>
<name>D1PR45_9FIRM</name>
<feature type="coiled-coil region" evidence="1">
    <location>
        <begin position="53"/>
        <end position="80"/>
    </location>
</feature>
<dbReference type="Proteomes" id="UP000003438">
    <property type="component" value="Unassembled WGS sequence"/>
</dbReference>
<dbReference type="OrthoDB" id="1757919at2"/>
<dbReference type="HOGENOM" id="CLU_027402_4_2_9"/>
<feature type="domain" description="Integrase catalytic" evidence="2">
    <location>
        <begin position="214"/>
        <end position="376"/>
    </location>
</feature>
<dbReference type="InterPro" id="IPR001584">
    <property type="entry name" value="Integrase_cat-core"/>
</dbReference>
<dbReference type="AlphaFoldDB" id="D1PR45"/>
<dbReference type="Gene3D" id="3.30.420.10">
    <property type="entry name" value="Ribonuclease H-like superfamily/Ribonuclease H"/>
    <property type="match status" value="1"/>
</dbReference>
<evidence type="ECO:0000313" key="4">
    <source>
        <dbReference type="Proteomes" id="UP000003438"/>
    </source>
</evidence>
<evidence type="ECO:0000256" key="1">
    <source>
        <dbReference type="SAM" id="Coils"/>
    </source>
</evidence>
<evidence type="ECO:0000313" key="3">
    <source>
        <dbReference type="EMBL" id="EFB74892.1"/>
    </source>
</evidence>
<dbReference type="eggNOG" id="COG2801">
    <property type="taxonomic scope" value="Bacteria"/>
</dbReference>
<accession>D1PR45</accession>